<dbReference type="NCBIfam" id="TIGR00112">
    <property type="entry name" value="proC"/>
    <property type="match status" value="1"/>
</dbReference>
<proteinExistence type="inferred from homology"/>
<feature type="domain" description="Pyrroline-5-carboxylate reductase catalytic N-terminal" evidence="7">
    <location>
        <begin position="2"/>
        <end position="95"/>
    </location>
</feature>
<dbReference type="PIRSF" id="PIRSF000193">
    <property type="entry name" value="Pyrrol-5-carb_rd"/>
    <property type="match status" value="1"/>
</dbReference>
<comment type="catalytic activity">
    <reaction evidence="4">
        <text>L-proline + NADP(+) = (S)-1-pyrroline-5-carboxylate + NADPH + 2 H(+)</text>
        <dbReference type="Rhea" id="RHEA:14109"/>
        <dbReference type="ChEBI" id="CHEBI:15378"/>
        <dbReference type="ChEBI" id="CHEBI:17388"/>
        <dbReference type="ChEBI" id="CHEBI:57783"/>
        <dbReference type="ChEBI" id="CHEBI:58349"/>
        <dbReference type="ChEBI" id="CHEBI:60039"/>
        <dbReference type="EC" id="1.5.1.2"/>
    </reaction>
</comment>
<evidence type="ECO:0000256" key="3">
    <source>
        <dbReference type="ARBA" id="ARBA00023002"/>
    </source>
</evidence>
<comment type="function">
    <text evidence="4">Catalyzes the reduction of 1-pyrroline-5-carboxylate (PCA) to L-proline.</text>
</comment>
<evidence type="ECO:0000256" key="2">
    <source>
        <dbReference type="ARBA" id="ARBA00022857"/>
    </source>
</evidence>
<dbReference type="EC" id="1.5.1.2" evidence="4 5"/>
<gene>
    <name evidence="4 9" type="primary">proC</name>
    <name evidence="9" type="ORF">JIN87_14240</name>
</gene>
<sequence>MKIGFIGAGNMARAIATGLVNSGLAPQNISCISGDDPTAANLAKDLGANLAANREELISFGDIVLLAFKPNHLETITPEEGDFAEGKVVLSILAGRTLADLAKAFPKAANIVRVMPNTPAAIGAGVATYCFQNEPSDELKANVEKILGALGTAYQVVEEQLHIATVINGCGPAFYFRIVQLLGEIAEKHGLDKNLAMTLASETAIGSCQLFNQSDKSAQELIDAVTSPNGVTHALLQSLDRNGFPNVLEVSAQDAVDRSVELSEG</sequence>
<evidence type="ECO:0000256" key="4">
    <source>
        <dbReference type="HAMAP-Rule" id="MF_01925"/>
    </source>
</evidence>
<protein>
    <recommendedName>
        <fullName evidence="4 5">Pyrroline-5-carboxylate reductase</fullName>
        <shortName evidence="4">P5C reductase</shortName>
        <shortName evidence="4">P5CR</shortName>
        <ecNumber evidence="4 5">1.5.1.2</ecNumber>
    </recommendedName>
    <alternativeName>
        <fullName evidence="4">PCA reductase</fullName>
    </alternativeName>
</protein>
<dbReference type="InterPro" id="IPR000304">
    <property type="entry name" value="Pyrroline-COOH_reductase"/>
</dbReference>
<organism evidence="9 10">
    <name type="scientific">Pelagicoccus mobilis</name>
    <dbReference type="NCBI Taxonomy" id="415221"/>
    <lineage>
        <taxon>Bacteria</taxon>
        <taxon>Pseudomonadati</taxon>
        <taxon>Verrucomicrobiota</taxon>
        <taxon>Opitutia</taxon>
        <taxon>Puniceicoccales</taxon>
        <taxon>Pelagicoccaceae</taxon>
        <taxon>Pelagicoccus</taxon>
    </lineage>
</organism>
<accession>A0A934S247</accession>
<dbReference type="InterPro" id="IPR029036">
    <property type="entry name" value="P5CR_dimer"/>
</dbReference>
<feature type="binding site" evidence="6">
    <location>
        <begin position="6"/>
        <end position="11"/>
    </location>
    <ligand>
        <name>NADP(+)</name>
        <dbReference type="ChEBI" id="CHEBI:58349"/>
    </ligand>
</feature>
<feature type="binding site" evidence="6">
    <location>
        <begin position="67"/>
        <end position="70"/>
    </location>
    <ligand>
        <name>NADP(+)</name>
        <dbReference type="ChEBI" id="CHEBI:58349"/>
    </ligand>
</feature>
<reference evidence="9" key="1">
    <citation type="submission" date="2021-01" db="EMBL/GenBank/DDBJ databases">
        <title>Modified the classification status of verrucomicrobia.</title>
        <authorList>
            <person name="Feng X."/>
        </authorList>
    </citation>
    <scope>NUCLEOTIDE SEQUENCE</scope>
    <source>
        <strain evidence="9">KCTC 13126</strain>
    </source>
</reference>
<dbReference type="InterPro" id="IPR036291">
    <property type="entry name" value="NAD(P)-bd_dom_sf"/>
</dbReference>
<evidence type="ECO:0000259" key="7">
    <source>
        <dbReference type="Pfam" id="PF03807"/>
    </source>
</evidence>
<dbReference type="Gene3D" id="3.40.50.720">
    <property type="entry name" value="NAD(P)-binding Rossmann-like Domain"/>
    <property type="match status" value="1"/>
</dbReference>
<dbReference type="GO" id="GO:0055129">
    <property type="term" value="P:L-proline biosynthetic process"/>
    <property type="evidence" value="ECO:0007669"/>
    <property type="project" value="UniProtKB-UniRule"/>
</dbReference>
<evidence type="ECO:0000259" key="8">
    <source>
        <dbReference type="Pfam" id="PF14748"/>
    </source>
</evidence>
<dbReference type="PANTHER" id="PTHR11645">
    <property type="entry name" value="PYRROLINE-5-CARBOXYLATE REDUCTASE"/>
    <property type="match status" value="1"/>
</dbReference>
<name>A0A934S247_9BACT</name>
<comment type="pathway">
    <text evidence="4">Amino-acid biosynthesis; L-proline biosynthesis; L-proline from L-glutamate 5-semialdehyde: step 1/1.</text>
</comment>
<comment type="catalytic activity">
    <reaction evidence="4">
        <text>L-proline + NAD(+) = (S)-1-pyrroline-5-carboxylate + NADH + 2 H(+)</text>
        <dbReference type="Rhea" id="RHEA:14105"/>
        <dbReference type="ChEBI" id="CHEBI:15378"/>
        <dbReference type="ChEBI" id="CHEBI:17388"/>
        <dbReference type="ChEBI" id="CHEBI:57540"/>
        <dbReference type="ChEBI" id="CHEBI:57945"/>
        <dbReference type="ChEBI" id="CHEBI:60039"/>
        <dbReference type="EC" id="1.5.1.2"/>
    </reaction>
</comment>
<keyword evidence="10" id="KW-1185">Reference proteome</keyword>
<dbReference type="InterPro" id="IPR008927">
    <property type="entry name" value="6-PGluconate_DH-like_C_sf"/>
</dbReference>
<comment type="similarity">
    <text evidence="1 4">Belongs to the pyrroline-5-carboxylate reductase family.</text>
</comment>
<dbReference type="InterPro" id="IPR028939">
    <property type="entry name" value="P5C_Rdtase_cat_N"/>
</dbReference>
<keyword evidence="4" id="KW-0028">Amino-acid biosynthesis</keyword>
<evidence type="ECO:0000256" key="5">
    <source>
        <dbReference type="NCBIfam" id="TIGR00112"/>
    </source>
</evidence>
<keyword evidence="4" id="KW-0963">Cytoplasm</keyword>
<comment type="caution">
    <text evidence="9">The sequence shown here is derived from an EMBL/GenBank/DDBJ whole genome shotgun (WGS) entry which is preliminary data.</text>
</comment>
<dbReference type="SUPFAM" id="SSF51735">
    <property type="entry name" value="NAD(P)-binding Rossmann-fold domains"/>
    <property type="match status" value="1"/>
</dbReference>
<evidence type="ECO:0000313" key="9">
    <source>
        <dbReference type="EMBL" id="MBK1878034.1"/>
    </source>
</evidence>
<dbReference type="AlphaFoldDB" id="A0A934S247"/>
<dbReference type="GO" id="GO:0004735">
    <property type="term" value="F:pyrroline-5-carboxylate reductase activity"/>
    <property type="evidence" value="ECO:0007669"/>
    <property type="project" value="UniProtKB-UniRule"/>
</dbReference>
<dbReference type="GO" id="GO:0005737">
    <property type="term" value="C:cytoplasm"/>
    <property type="evidence" value="ECO:0007669"/>
    <property type="project" value="UniProtKB-SubCell"/>
</dbReference>
<evidence type="ECO:0000256" key="1">
    <source>
        <dbReference type="ARBA" id="ARBA00005525"/>
    </source>
</evidence>
<keyword evidence="2 4" id="KW-0521">NADP</keyword>
<dbReference type="RefSeq" id="WP_200356248.1">
    <property type="nucleotide sequence ID" value="NZ_JAENIL010000025.1"/>
</dbReference>
<keyword evidence="3 4" id="KW-0560">Oxidoreductase</keyword>
<dbReference type="EMBL" id="JAENIL010000025">
    <property type="protein sequence ID" value="MBK1878034.1"/>
    <property type="molecule type" value="Genomic_DNA"/>
</dbReference>
<dbReference type="Gene3D" id="1.10.3730.10">
    <property type="entry name" value="ProC C-terminal domain-like"/>
    <property type="match status" value="1"/>
</dbReference>
<evidence type="ECO:0000256" key="6">
    <source>
        <dbReference type="PIRSR" id="PIRSR000193-1"/>
    </source>
</evidence>
<keyword evidence="4" id="KW-0641">Proline biosynthesis</keyword>
<evidence type="ECO:0000313" key="10">
    <source>
        <dbReference type="Proteomes" id="UP000617628"/>
    </source>
</evidence>
<dbReference type="HAMAP" id="MF_01925">
    <property type="entry name" value="P5C_reductase"/>
    <property type="match status" value="1"/>
</dbReference>
<dbReference type="Pfam" id="PF03807">
    <property type="entry name" value="F420_oxidored"/>
    <property type="match status" value="1"/>
</dbReference>
<dbReference type="Pfam" id="PF14748">
    <property type="entry name" value="P5CR_dimer"/>
    <property type="match status" value="1"/>
</dbReference>
<comment type="subcellular location">
    <subcellularLocation>
        <location evidence="4">Cytoplasm</location>
    </subcellularLocation>
</comment>
<feature type="domain" description="Pyrroline-5-carboxylate reductase dimerisation" evidence="8">
    <location>
        <begin position="158"/>
        <end position="262"/>
    </location>
</feature>
<dbReference type="PANTHER" id="PTHR11645:SF0">
    <property type="entry name" value="PYRROLINE-5-CARBOXYLATE REDUCTASE 3"/>
    <property type="match status" value="1"/>
</dbReference>
<dbReference type="SUPFAM" id="SSF48179">
    <property type="entry name" value="6-phosphogluconate dehydrogenase C-terminal domain-like"/>
    <property type="match status" value="1"/>
</dbReference>
<dbReference type="Proteomes" id="UP000617628">
    <property type="component" value="Unassembled WGS sequence"/>
</dbReference>